<feature type="transmembrane region" description="Helical" evidence="10">
    <location>
        <begin position="186"/>
        <end position="203"/>
    </location>
</feature>
<dbReference type="Gene3D" id="1.20.1510.10">
    <property type="entry name" value="Cation efflux protein transmembrane domain"/>
    <property type="match status" value="1"/>
</dbReference>
<dbReference type="GO" id="GO:0015086">
    <property type="term" value="F:cadmium ion transmembrane transporter activity"/>
    <property type="evidence" value="ECO:0007669"/>
    <property type="project" value="TreeGrafter"/>
</dbReference>
<dbReference type="EMBL" id="SADE01000004">
    <property type="protein sequence ID" value="RVU34265.1"/>
    <property type="molecule type" value="Genomic_DNA"/>
</dbReference>
<evidence type="ECO:0000259" key="12">
    <source>
        <dbReference type="Pfam" id="PF16916"/>
    </source>
</evidence>
<dbReference type="GO" id="GO:0006882">
    <property type="term" value="P:intracellular zinc ion homeostasis"/>
    <property type="evidence" value="ECO:0007669"/>
    <property type="project" value="TreeGrafter"/>
</dbReference>
<evidence type="ECO:0000256" key="1">
    <source>
        <dbReference type="ARBA" id="ARBA00004651"/>
    </source>
</evidence>
<name>A0A3S2W2N4_9PROT</name>
<comment type="similarity">
    <text evidence="2">Belongs to the cation diffusion facilitator (CDF) transporter (TC 2.A.4) family.</text>
</comment>
<evidence type="ECO:0000259" key="11">
    <source>
        <dbReference type="Pfam" id="PF01545"/>
    </source>
</evidence>
<dbReference type="GO" id="GO:0015341">
    <property type="term" value="F:zinc efflux antiporter activity"/>
    <property type="evidence" value="ECO:0007669"/>
    <property type="project" value="TreeGrafter"/>
</dbReference>
<proteinExistence type="inferred from homology"/>
<gene>
    <name evidence="13" type="ORF">EOI86_22155</name>
</gene>
<dbReference type="InterPro" id="IPR027470">
    <property type="entry name" value="Cation_efflux_CTD"/>
</dbReference>
<keyword evidence="4" id="KW-1003">Cell membrane</keyword>
<dbReference type="Pfam" id="PF01545">
    <property type="entry name" value="Cation_efflux"/>
    <property type="match status" value="1"/>
</dbReference>
<comment type="subcellular location">
    <subcellularLocation>
        <location evidence="1">Cell membrane</location>
        <topology evidence="1">Multi-pass membrane protein</topology>
    </subcellularLocation>
</comment>
<dbReference type="AlphaFoldDB" id="A0A3S2W2N4"/>
<dbReference type="InterPro" id="IPR002524">
    <property type="entry name" value="Cation_efflux"/>
</dbReference>
<feature type="transmembrane region" description="Helical" evidence="10">
    <location>
        <begin position="16"/>
        <end position="37"/>
    </location>
</feature>
<reference evidence="14" key="1">
    <citation type="submission" date="2019-01" db="EMBL/GenBank/DDBJ databases">
        <title>Gri0909 isolated from a small marine red alga.</title>
        <authorList>
            <person name="Kim J."/>
            <person name="Jeong S.E."/>
            <person name="Jeon C.O."/>
        </authorList>
    </citation>
    <scope>NUCLEOTIDE SEQUENCE [LARGE SCALE GENOMIC DNA]</scope>
    <source>
        <strain evidence="14">Gri0909</strain>
    </source>
</reference>
<evidence type="ECO:0000256" key="2">
    <source>
        <dbReference type="ARBA" id="ARBA00008114"/>
    </source>
</evidence>
<dbReference type="GO" id="GO:0005886">
    <property type="term" value="C:plasma membrane"/>
    <property type="evidence" value="ECO:0007669"/>
    <property type="project" value="UniProtKB-SubCell"/>
</dbReference>
<evidence type="ECO:0000256" key="10">
    <source>
        <dbReference type="SAM" id="Phobius"/>
    </source>
</evidence>
<dbReference type="Pfam" id="PF16916">
    <property type="entry name" value="ZT_dimer"/>
    <property type="match status" value="1"/>
</dbReference>
<dbReference type="FunFam" id="3.30.70.1350:FF:000002">
    <property type="entry name" value="Ferrous-iron efflux pump FieF"/>
    <property type="match status" value="1"/>
</dbReference>
<evidence type="ECO:0000256" key="7">
    <source>
        <dbReference type="ARBA" id="ARBA00023136"/>
    </source>
</evidence>
<protein>
    <recommendedName>
        <fullName evidence="8">Protein p34</fullName>
    </recommendedName>
</protein>
<sequence>MNPFANSKSQGLARRATYASVAVAALLIACKVGAWSYTGSVAILASLVDSLLDAFASIVTLVAVRKASAPATREYRFGLGKAEPLAALTQAAFIAGSAVLLTLQAGERLVNPQPIQASEIGIAVMLVSIVATLALVGFQAYVIRQSSSVAIKADSLHYKGDLLANAAVIAALVLTDFLGLPLIDPLFGLAIAAYILWTARSVAMEALDMLLDRELPQEERDRIRDIALSYPEVLDMHDLRTRRSGPYRFIQIHLEFNGRLSLNRSHAVAEAVEMQVMEEFPGSEVIAHQDPTTPEWHEDTDPLPTTHQGRND</sequence>
<dbReference type="InterPro" id="IPR027469">
    <property type="entry name" value="Cation_efflux_TMD_sf"/>
</dbReference>
<feature type="domain" description="Cation efflux protein transmembrane" evidence="11">
    <location>
        <begin position="19"/>
        <end position="211"/>
    </location>
</feature>
<dbReference type="Proteomes" id="UP000287447">
    <property type="component" value="Unassembled WGS sequence"/>
</dbReference>
<feature type="domain" description="Cation efflux protein cytoplasmic" evidence="12">
    <location>
        <begin position="215"/>
        <end position="291"/>
    </location>
</feature>
<dbReference type="InterPro" id="IPR036837">
    <property type="entry name" value="Cation_efflux_CTD_sf"/>
</dbReference>
<comment type="caution">
    <text evidence="13">The sequence shown here is derived from an EMBL/GenBank/DDBJ whole genome shotgun (WGS) entry which is preliminary data.</text>
</comment>
<dbReference type="Gene3D" id="3.30.70.1350">
    <property type="entry name" value="Cation efflux protein, cytoplasmic domain"/>
    <property type="match status" value="1"/>
</dbReference>
<evidence type="ECO:0000313" key="13">
    <source>
        <dbReference type="EMBL" id="RVU34265.1"/>
    </source>
</evidence>
<keyword evidence="7 10" id="KW-0472">Membrane</keyword>
<dbReference type="InterPro" id="IPR058533">
    <property type="entry name" value="Cation_efflux_TM"/>
</dbReference>
<keyword evidence="14" id="KW-1185">Reference proteome</keyword>
<feature type="transmembrane region" description="Helical" evidence="10">
    <location>
        <begin position="120"/>
        <end position="142"/>
    </location>
</feature>
<dbReference type="InterPro" id="IPR050291">
    <property type="entry name" value="CDF_Transporter"/>
</dbReference>
<evidence type="ECO:0000256" key="6">
    <source>
        <dbReference type="ARBA" id="ARBA00022989"/>
    </source>
</evidence>
<feature type="transmembrane region" description="Helical" evidence="10">
    <location>
        <begin position="43"/>
        <end position="64"/>
    </location>
</feature>
<keyword evidence="5 10" id="KW-0812">Transmembrane</keyword>
<dbReference type="SUPFAM" id="SSF161111">
    <property type="entry name" value="Cation efflux protein transmembrane domain-like"/>
    <property type="match status" value="1"/>
</dbReference>
<dbReference type="GO" id="GO:0015093">
    <property type="term" value="F:ferrous iron transmembrane transporter activity"/>
    <property type="evidence" value="ECO:0007669"/>
    <property type="project" value="TreeGrafter"/>
</dbReference>
<feature type="compositionally biased region" description="Polar residues" evidence="9">
    <location>
        <begin position="303"/>
        <end position="312"/>
    </location>
</feature>
<feature type="transmembrane region" description="Helical" evidence="10">
    <location>
        <begin position="85"/>
        <end position="105"/>
    </location>
</feature>
<evidence type="ECO:0000256" key="9">
    <source>
        <dbReference type="SAM" id="MobiDB-lite"/>
    </source>
</evidence>
<dbReference type="PANTHER" id="PTHR43840">
    <property type="entry name" value="MITOCHONDRIAL METAL TRANSPORTER 1-RELATED"/>
    <property type="match status" value="1"/>
</dbReference>
<evidence type="ECO:0000256" key="8">
    <source>
        <dbReference type="ARBA" id="ARBA00068882"/>
    </source>
</evidence>
<keyword evidence="3" id="KW-0813">Transport</keyword>
<accession>A0A3S2W2N4</accession>
<evidence type="ECO:0000256" key="4">
    <source>
        <dbReference type="ARBA" id="ARBA00022475"/>
    </source>
</evidence>
<dbReference type="OrthoDB" id="9806522at2"/>
<evidence type="ECO:0000256" key="3">
    <source>
        <dbReference type="ARBA" id="ARBA00022448"/>
    </source>
</evidence>
<evidence type="ECO:0000313" key="14">
    <source>
        <dbReference type="Proteomes" id="UP000287447"/>
    </source>
</evidence>
<evidence type="ECO:0000256" key="5">
    <source>
        <dbReference type="ARBA" id="ARBA00022692"/>
    </source>
</evidence>
<keyword evidence="6 10" id="KW-1133">Transmembrane helix</keyword>
<organism evidence="13 14">
    <name type="scientific">Hwanghaeella grinnelliae</name>
    <dbReference type="NCBI Taxonomy" id="2500179"/>
    <lineage>
        <taxon>Bacteria</taxon>
        <taxon>Pseudomonadati</taxon>
        <taxon>Pseudomonadota</taxon>
        <taxon>Alphaproteobacteria</taxon>
        <taxon>Rhodospirillales</taxon>
        <taxon>Rhodospirillaceae</taxon>
        <taxon>Hwanghaeella</taxon>
    </lineage>
</organism>
<dbReference type="SUPFAM" id="SSF160240">
    <property type="entry name" value="Cation efflux protein cytoplasmic domain-like"/>
    <property type="match status" value="1"/>
</dbReference>
<feature type="region of interest" description="Disordered" evidence="9">
    <location>
        <begin position="287"/>
        <end position="312"/>
    </location>
</feature>
<dbReference type="PANTHER" id="PTHR43840:SF41">
    <property type="entry name" value="CATION-EFFLUX PUMP FIEF"/>
    <property type="match status" value="1"/>
</dbReference>
<dbReference type="NCBIfam" id="TIGR01297">
    <property type="entry name" value="CDF"/>
    <property type="match status" value="1"/>
</dbReference>